<evidence type="ECO:0008006" key="3">
    <source>
        <dbReference type="Google" id="ProtNLM"/>
    </source>
</evidence>
<sequence>MTYQYIISKAIDPFFAIGIGVAATLARIHREEKEKGRSPAQSLEVLRRRWRFAVSGERGGS</sequence>
<accession>A0A9P4HSY1</accession>
<dbReference type="OrthoDB" id="2155101at2759"/>
<organism evidence="1 2">
    <name type="scientific">Saccharata proteae CBS 121410</name>
    <dbReference type="NCBI Taxonomy" id="1314787"/>
    <lineage>
        <taxon>Eukaryota</taxon>
        <taxon>Fungi</taxon>
        <taxon>Dikarya</taxon>
        <taxon>Ascomycota</taxon>
        <taxon>Pezizomycotina</taxon>
        <taxon>Dothideomycetes</taxon>
        <taxon>Dothideomycetes incertae sedis</taxon>
        <taxon>Botryosphaeriales</taxon>
        <taxon>Saccharataceae</taxon>
        <taxon>Saccharata</taxon>
    </lineage>
</organism>
<dbReference type="InterPro" id="IPR024242">
    <property type="entry name" value="NCE101"/>
</dbReference>
<evidence type="ECO:0000313" key="2">
    <source>
        <dbReference type="Proteomes" id="UP000799776"/>
    </source>
</evidence>
<dbReference type="AlphaFoldDB" id="A0A9P4HSY1"/>
<protein>
    <recommendedName>
        <fullName evidence="3">Non-classical export protein 1</fullName>
    </recommendedName>
</protein>
<dbReference type="GO" id="GO:0009306">
    <property type="term" value="P:protein secretion"/>
    <property type="evidence" value="ECO:0007669"/>
    <property type="project" value="InterPro"/>
</dbReference>
<evidence type="ECO:0000313" key="1">
    <source>
        <dbReference type="EMBL" id="KAF2084710.1"/>
    </source>
</evidence>
<name>A0A9P4HSY1_9PEZI</name>
<dbReference type="Proteomes" id="UP000799776">
    <property type="component" value="Unassembled WGS sequence"/>
</dbReference>
<dbReference type="Pfam" id="PF11654">
    <property type="entry name" value="NCE101"/>
    <property type="match status" value="1"/>
</dbReference>
<gene>
    <name evidence="1" type="ORF">K490DRAFT_48444</name>
</gene>
<keyword evidence="2" id="KW-1185">Reference proteome</keyword>
<proteinExistence type="predicted"/>
<comment type="caution">
    <text evidence="1">The sequence shown here is derived from an EMBL/GenBank/DDBJ whole genome shotgun (WGS) entry which is preliminary data.</text>
</comment>
<dbReference type="EMBL" id="ML978738">
    <property type="protein sequence ID" value="KAF2084710.1"/>
    <property type="molecule type" value="Genomic_DNA"/>
</dbReference>
<reference evidence="1" key="1">
    <citation type="journal article" date="2020" name="Stud. Mycol.">
        <title>101 Dothideomycetes genomes: a test case for predicting lifestyles and emergence of pathogens.</title>
        <authorList>
            <person name="Haridas S."/>
            <person name="Albert R."/>
            <person name="Binder M."/>
            <person name="Bloem J."/>
            <person name="Labutti K."/>
            <person name="Salamov A."/>
            <person name="Andreopoulos B."/>
            <person name="Baker S."/>
            <person name="Barry K."/>
            <person name="Bills G."/>
            <person name="Bluhm B."/>
            <person name="Cannon C."/>
            <person name="Castanera R."/>
            <person name="Culley D."/>
            <person name="Daum C."/>
            <person name="Ezra D."/>
            <person name="Gonzalez J."/>
            <person name="Henrissat B."/>
            <person name="Kuo A."/>
            <person name="Liang C."/>
            <person name="Lipzen A."/>
            <person name="Lutzoni F."/>
            <person name="Magnuson J."/>
            <person name="Mondo S."/>
            <person name="Nolan M."/>
            <person name="Ohm R."/>
            <person name="Pangilinan J."/>
            <person name="Park H.-J."/>
            <person name="Ramirez L."/>
            <person name="Alfaro M."/>
            <person name="Sun H."/>
            <person name="Tritt A."/>
            <person name="Yoshinaga Y."/>
            <person name="Zwiers L.-H."/>
            <person name="Turgeon B."/>
            <person name="Goodwin S."/>
            <person name="Spatafora J."/>
            <person name="Crous P."/>
            <person name="Grigoriev I."/>
        </authorList>
    </citation>
    <scope>NUCLEOTIDE SEQUENCE</scope>
    <source>
        <strain evidence="1">CBS 121410</strain>
    </source>
</reference>